<comment type="subcellular location">
    <subcellularLocation>
        <location evidence="1">Cell membrane</location>
        <topology evidence="1">Peripheral membrane protein</topology>
    </subcellularLocation>
</comment>
<dbReference type="PROSITE" id="PS50893">
    <property type="entry name" value="ABC_TRANSPORTER_2"/>
    <property type="match status" value="1"/>
</dbReference>
<dbReference type="SMART" id="SM00382">
    <property type="entry name" value="AAA"/>
    <property type="match status" value="1"/>
</dbReference>
<dbReference type="GO" id="GO:0043190">
    <property type="term" value="C:ATP-binding cassette (ABC) transporter complex"/>
    <property type="evidence" value="ECO:0007669"/>
    <property type="project" value="TreeGrafter"/>
</dbReference>
<dbReference type="OrthoDB" id="9784332at2"/>
<organism evidence="10 11">
    <name type="scientific">Paenibacillus durus</name>
    <name type="common">Paenibacillus azotofixans</name>
    <dbReference type="NCBI Taxonomy" id="44251"/>
    <lineage>
        <taxon>Bacteria</taxon>
        <taxon>Bacillati</taxon>
        <taxon>Bacillota</taxon>
        <taxon>Bacilli</taxon>
        <taxon>Bacillales</taxon>
        <taxon>Paenibacillaceae</taxon>
        <taxon>Paenibacillus</taxon>
    </lineage>
</organism>
<dbReference type="GO" id="GO:0015087">
    <property type="term" value="F:cobalt ion transmembrane transporter activity"/>
    <property type="evidence" value="ECO:0007669"/>
    <property type="project" value="UniProtKB-ARBA"/>
</dbReference>
<reference evidence="10 11" key="1">
    <citation type="submission" date="2014-08" db="EMBL/GenBank/DDBJ databases">
        <title>Comparative genomics of the Paenibacillus odorifer group.</title>
        <authorList>
            <person name="den Bakker H.C."/>
            <person name="Tsai Y.-C."/>
            <person name="Martin N."/>
            <person name="Korlach J."/>
            <person name="Wiedmann M."/>
        </authorList>
    </citation>
    <scope>NUCLEOTIDE SEQUENCE [LARGE SCALE GENOMIC DNA]</scope>
    <source>
        <strain evidence="10 11">DSM 1735</strain>
    </source>
</reference>
<keyword evidence="7" id="KW-1278">Translocase</keyword>
<dbReference type="PROSITE" id="PS00211">
    <property type="entry name" value="ABC_TRANSPORTER_1"/>
    <property type="match status" value="1"/>
</dbReference>
<evidence type="ECO:0000313" key="10">
    <source>
        <dbReference type="EMBL" id="AIQ13087.1"/>
    </source>
</evidence>
<comment type="similarity">
    <text evidence="2">Belongs to the ABC transporter superfamily.</text>
</comment>
<evidence type="ECO:0000259" key="9">
    <source>
        <dbReference type="PROSITE" id="PS50893"/>
    </source>
</evidence>
<dbReference type="SUPFAM" id="SSF52540">
    <property type="entry name" value="P-loop containing nucleoside triphosphate hydrolases"/>
    <property type="match status" value="1"/>
</dbReference>
<keyword evidence="4" id="KW-1003">Cell membrane</keyword>
<dbReference type="PANTHER" id="PTHR43553:SF27">
    <property type="entry name" value="ENERGY-COUPLING FACTOR TRANSPORTER ATP-BINDING PROTEIN ECFA2"/>
    <property type="match status" value="1"/>
</dbReference>
<dbReference type="AlphaFoldDB" id="A0A089HPS7"/>
<evidence type="ECO:0000313" key="11">
    <source>
        <dbReference type="Proteomes" id="UP000029409"/>
    </source>
</evidence>
<proteinExistence type="inferred from homology"/>
<evidence type="ECO:0000256" key="1">
    <source>
        <dbReference type="ARBA" id="ARBA00004202"/>
    </source>
</evidence>
<dbReference type="RefSeq" id="WP_042206893.1">
    <property type="nucleotide sequence ID" value="NZ_CP009288.1"/>
</dbReference>
<dbReference type="eggNOG" id="COG1122">
    <property type="taxonomic scope" value="Bacteria"/>
</dbReference>
<gene>
    <name evidence="10" type="ORF">PDUR_15060</name>
</gene>
<dbReference type="KEGG" id="pdu:PDUR_15060"/>
<dbReference type="InterPro" id="IPR050095">
    <property type="entry name" value="ECF_ABC_transporter_ATP-bd"/>
</dbReference>
<accession>A0A089HPS7</accession>
<dbReference type="Proteomes" id="UP000029409">
    <property type="component" value="Chromosome"/>
</dbReference>
<evidence type="ECO:0000256" key="7">
    <source>
        <dbReference type="ARBA" id="ARBA00022967"/>
    </source>
</evidence>
<keyword evidence="3" id="KW-0813">Transport</keyword>
<evidence type="ECO:0000256" key="2">
    <source>
        <dbReference type="ARBA" id="ARBA00005417"/>
    </source>
</evidence>
<evidence type="ECO:0000256" key="8">
    <source>
        <dbReference type="ARBA" id="ARBA00023136"/>
    </source>
</evidence>
<dbReference type="FunFam" id="3.40.50.300:FF:000224">
    <property type="entry name" value="Energy-coupling factor transporter ATP-binding protein EcfA"/>
    <property type="match status" value="1"/>
</dbReference>
<dbReference type="InterPro" id="IPR017871">
    <property type="entry name" value="ABC_transporter-like_CS"/>
</dbReference>
<dbReference type="InterPro" id="IPR003439">
    <property type="entry name" value="ABC_transporter-like_ATP-bd"/>
</dbReference>
<dbReference type="EMBL" id="CP009288">
    <property type="protein sequence ID" value="AIQ13087.1"/>
    <property type="molecule type" value="Genomic_DNA"/>
</dbReference>
<evidence type="ECO:0000256" key="6">
    <source>
        <dbReference type="ARBA" id="ARBA00022840"/>
    </source>
</evidence>
<dbReference type="Gene3D" id="3.40.50.300">
    <property type="entry name" value="P-loop containing nucleotide triphosphate hydrolases"/>
    <property type="match status" value="1"/>
</dbReference>
<dbReference type="InterPro" id="IPR015856">
    <property type="entry name" value="ABC_transpr_CbiO/EcfA_su"/>
</dbReference>
<dbReference type="PANTHER" id="PTHR43553">
    <property type="entry name" value="HEAVY METAL TRANSPORTER"/>
    <property type="match status" value="1"/>
</dbReference>
<protein>
    <submittedName>
        <fullName evidence="10">ABC transporter</fullName>
    </submittedName>
</protein>
<dbReference type="STRING" id="44251.PDUR_15060"/>
<dbReference type="InterPro" id="IPR027417">
    <property type="entry name" value="P-loop_NTPase"/>
</dbReference>
<sequence>MQIRLNHVSFNYMKGRRSKPPGGLWVLQDLSLTVESGEMLAIAGKSGSGKSTFLQLLKGFIAPSSGAILLDGTNPHLKRQPELFDRIGFIFQYPEHQLFATTVFDDIAFGLRHRKLPLEVQEEKVRKAMASVELDYETFKDRSPFELSGGEKRRVAIAGVVVLEPEVLILDEPTAGLDLQSRSSLFSLLHSLNRDEGITVIWVSHQLEEILEHASRLLALKEGAFLADGPPSRLLSDPHVLKAFGWEEPPVLTVSRLLSEIGAIPEGILLSPSQAAKAVKGFLNRHENLLYRN</sequence>
<evidence type="ECO:0000256" key="4">
    <source>
        <dbReference type="ARBA" id="ARBA00022475"/>
    </source>
</evidence>
<evidence type="ECO:0000256" key="5">
    <source>
        <dbReference type="ARBA" id="ARBA00022741"/>
    </source>
</evidence>
<dbReference type="GO" id="GO:0042626">
    <property type="term" value="F:ATPase-coupled transmembrane transporter activity"/>
    <property type="evidence" value="ECO:0007669"/>
    <property type="project" value="TreeGrafter"/>
</dbReference>
<dbReference type="GO" id="GO:0016887">
    <property type="term" value="F:ATP hydrolysis activity"/>
    <property type="evidence" value="ECO:0007669"/>
    <property type="project" value="InterPro"/>
</dbReference>
<dbReference type="CDD" id="cd03225">
    <property type="entry name" value="ABC_cobalt_CbiO_domain1"/>
    <property type="match status" value="1"/>
</dbReference>
<keyword evidence="11" id="KW-1185">Reference proteome</keyword>
<keyword evidence="8" id="KW-0472">Membrane</keyword>
<dbReference type="Pfam" id="PF00005">
    <property type="entry name" value="ABC_tran"/>
    <property type="match status" value="1"/>
</dbReference>
<dbReference type="InterPro" id="IPR003593">
    <property type="entry name" value="AAA+_ATPase"/>
</dbReference>
<dbReference type="GO" id="GO:0005524">
    <property type="term" value="F:ATP binding"/>
    <property type="evidence" value="ECO:0007669"/>
    <property type="project" value="UniProtKB-KW"/>
</dbReference>
<keyword evidence="5" id="KW-0547">Nucleotide-binding</keyword>
<evidence type="ECO:0000256" key="3">
    <source>
        <dbReference type="ARBA" id="ARBA00022448"/>
    </source>
</evidence>
<name>A0A089HPS7_PAEDU</name>
<feature type="domain" description="ABC transporter" evidence="9">
    <location>
        <begin position="3"/>
        <end position="247"/>
    </location>
</feature>
<keyword evidence="6" id="KW-0067">ATP-binding</keyword>